<dbReference type="EMBL" id="JH719942">
    <property type="protein sequence ID" value="EJF54650.1"/>
    <property type="molecule type" value="Genomic_DNA"/>
</dbReference>
<keyword evidence="1" id="KW-1133">Transmembrane helix</keyword>
<dbReference type="AlphaFoldDB" id="J1I779"/>
<organism evidence="2 3">
    <name type="scientific">Saprospira grandis DSM 2844</name>
    <dbReference type="NCBI Taxonomy" id="694433"/>
    <lineage>
        <taxon>Bacteria</taxon>
        <taxon>Pseudomonadati</taxon>
        <taxon>Bacteroidota</taxon>
        <taxon>Saprospiria</taxon>
        <taxon>Saprospirales</taxon>
        <taxon>Saprospiraceae</taxon>
        <taxon>Saprospira</taxon>
    </lineage>
</organism>
<sequence>MYRGALAPFFLAQTQPKMLQLIFAYFISLLAISVFSNLLALLIKVVFSFMLLLLALPFVKTGDRKLFSENTLLIQGIEFLAALIQGSIMLPITVQIFNYWEVDLTQSFPFVLAIYLAWYSWQQYAQARKKIRALMAAKQPTKNGQSYEELLQGKLNSSLTSLFGQLTGLFLYYINYY</sequence>
<dbReference type="HOGENOM" id="CLU_1554203_0_0_10"/>
<feature type="transmembrane region" description="Helical" evidence="1">
    <location>
        <begin position="71"/>
        <end position="92"/>
    </location>
</feature>
<keyword evidence="1" id="KW-0812">Transmembrane</keyword>
<dbReference type="Proteomes" id="UP000005113">
    <property type="component" value="Unassembled WGS sequence"/>
</dbReference>
<feature type="transmembrane region" description="Helical" evidence="1">
    <location>
        <begin position="26"/>
        <end position="59"/>
    </location>
</feature>
<protein>
    <submittedName>
        <fullName evidence="2">Uncharacterized protein</fullName>
    </submittedName>
</protein>
<evidence type="ECO:0000313" key="3">
    <source>
        <dbReference type="Proteomes" id="UP000005113"/>
    </source>
</evidence>
<evidence type="ECO:0000313" key="2">
    <source>
        <dbReference type="EMBL" id="EJF54650.1"/>
    </source>
</evidence>
<reference evidence="3" key="1">
    <citation type="journal article" date="2012" name="Stand. Genomic Sci.">
        <title>Permanent draft genome sequence of the gliding predator Saprospira grandis strain Sa g1 (= HR1).</title>
        <authorList>
            <person name="Mavromatis K."/>
            <person name="Chertkov O."/>
            <person name="Lapidus A."/>
            <person name="Nolan M."/>
            <person name="Lucas S."/>
            <person name="Tice H."/>
            <person name="Del Rio T.G."/>
            <person name="Cheng J.F."/>
            <person name="Han C."/>
            <person name="Tapia R."/>
            <person name="Bruce D."/>
            <person name="Goodwin L.A."/>
            <person name="Pitluck S."/>
            <person name="Huntemann M."/>
            <person name="Liolios K."/>
            <person name="Pagani I."/>
            <person name="Ivanova N."/>
            <person name="Mikhailova N."/>
            <person name="Pati A."/>
            <person name="Chen A."/>
            <person name="Palaniappan K."/>
            <person name="Land M."/>
            <person name="Brambilla E.M."/>
            <person name="Rohde M."/>
            <person name="Spring S."/>
            <person name="Goker M."/>
            <person name="Detter J.C."/>
            <person name="Bristow J."/>
            <person name="Eisen J.A."/>
            <person name="Markowitz V."/>
            <person name="Hugenholtz P."/>
            <person name="Kyrpides N.C."/>
            <person name="Klenk H.P."/>
            <person name="Woyke T."/>
        </authorList>
    </citation>
    <scope>NUCLEOTIDE SEQUENCE [LARGE SCALE GENOMIC DNA]</scope>
    <source>
        <strain evidence="3">DSM 2844</strain>
    </source>
</reference>
<keyword evidence="1" id="KW-0472">Membrane</keyword>
<proteinExistence type="predicted"/>
<gene>
    <name evidence="2" type="ORF">SapgrDRAFT_3001</name>
</gene>
<accession>J1I779</accession>
<feature type="transmembrane region" description="Helical" evidence="1">
    <location>
        <begin position="104"/>
        <end position="121"/>
    </location>
</feature>
<evidence type="ECO:0000256" key="1">
    <source>
        <dbReference type="SAM" id="Phobius"/>
    </source>
</evidence>
<name>J1I779_9BACT</name>